<evidence type="ECO:0000313" key="2">
    <source>
        <dbReference type="Proteomes" id="UP001589810"/>
    </source>
</evidence>
<dbReference type="EMBL" id="JBHLUD010000016">
    <property type="protein sequence ID" value="MFC0548449.1"/>
    <property type="molecule type" value="Genomic_DNA"/>
</dbReference>
<proteinExistence type="predicted"/>
<name>A0ABV6N7F1_9PSEU</name>
<dbReference type="RefSeq" id="WP_273943853.1">
    <property type="nucleotide sequence ID" value="NZ_CP097263.1"/>
</dbReference>
<evidence type="ECO:0000313" key="1">
    <source>
        <dbReference type="EMBL" id="MFC0548449.1"/>
    </source>
</evidence>
<keyword evidence="2" id="KW-1185">Reference proteome</keyword>
<organism evidence="1 2">
    <name type="scientific">Kutzneria chonburiensis</name>
    <dbReference type="NCBI Taxonomy" id="1483604"/>
    <lineage>
        <taxon>Bacteria</taxon>
        <taxon>Bacillati</taxon>
        <taxon>Actinomycetota</taxon>
        <taxon>Actinomycetes</taxon>
        <taxon>Pseudonocardiales</taxon>
        <taxon>Pseudonocardiaceae</taxon>
        <taxon>Kutzneria</taxon>
    </lineage>
</organism>
<reference evidence="1 2" key="1">
    <citation type="submission" date="2024-09" db="EMBL/GenBank/DDBJ databases">
        <authorList>
            <person name="Sun Q."/>
            <person name="Mori K."/>
        </authorList>
    </citation>
    <scope>NUCLEOTIDE SEQUENCE [LARGE SCALE GENOMIC DNA]</scope>
    <source>
        <strain evidence="1 2">TBRC 1432</strain>
    </source>
</reference>
<sequence length="46" mass="5042">MKEQRLDAFIHDVRTAGVERFAANVIGNRQRTSTRGGVLKAEAALS</sequence>
<protein>
    <submittedName>
        <fullName evidence="1">Uncharacterized protein</fullName>
    </submittedName>
</protein>
<dbReference type="Proteomes" id="UP001589810">
    <property type="component" value="Unassembled WGS sequence"/>
</dbReference>
<gene>
    <name evidence="1" type="ORF">ACFFH7_43570</name>
</gene>
<accession>A0ABV6N7F1</accession>
<comment type="caution">
    <text evidence="1">The sequence shown here is derived from an EMBL/GenBank/DDBJ whole genome shotgun (WGS) entry which is preliminary data.</text>
</comment>